<keyword evidence="2" id="KW-0808">Transferase</keyword>
<feature type="domain" description="N-acetyltransferase" evidence="1">
    <location>
        <begin position="119"/>
        <end position="257"/>
    </location>
</feature>
<comment type="caution">
    <text evidence="2">The sequence shown here is derived from an EMBL/GenBank/DDBJ whole genome shotgun (WGS) entry which is preliminary data.</text>
</comment>
<reference evidence="2 3" key="1">
    <citation type="submission" date="2019-06" db="EMBL/GenBank/DDBJ databases">
        <title>Sequencing the genomes of 1000 actinobacteria strains.</title>
        <authorList>
            <person name="Klenk H.-P."/>
        </authorList>
    </citation>
    <scope>NUCLEOTIDE SEQUENCE [LARGE SCALE GENOMIC DNA]</scope>
    <source>
        <strain evidence="2 3">DSM 41649</strain>
    </source>
</reference>
<gene>
    <name evidence="2" type="ORF">FB465_3261</name>
</gene>
<evidence type="ECO:0000313" key="2">
    <source>
        <dbReference type="EMBL" id="TWE18211.1"/>
    </source>
</evidence>
<dbReference type="InterPro" id="IPR000182">
    <property type="entry name" value="GNAT_dom"/>
</dbReference>
<evidence type="ECO:0000259" key="1">
    <source>
        <dbReference type="PROSITE" id="PS51186"/>
    </source>
</evidence>
<dbReference type="Gene3D" id="3.40.630.30">
    <property type="match status" value="1"/>
</dbReference>
<proteinExistence type="predicted"/>
<dbReference type="InterPro" id="IPR016181">
    <property type="entry name" value="Acyl_CoA_acyltransferase"/>
</dbReference>
<name>A0A561ERH6_9ACTN</name>
<organism evidence="2 3">
    <name type="scientific">Kitasatospora atroaurantiaca</name>
    <dbReference type="NCBI Taxonomy" id="285545"/>
    <lineage>
        <taxon>Bacteria</taxon>
        <taxon>Bacillati</taxon>
        <taxon>Actinomycetota</taxon>
        <taxon>Actinomycetes</taxon>
        <taxon>Kitasatosporales</taxon>
        <taxon>Streptomycetaceae</taxon>
        <taxon>Kitasatospora</taxon>
    </lineage>
</organism>
<dbReference type="CDD" id="cd04301">
    <property type="entry name" value="NAT_SF"/>
    <property type="match status" value="1"/>
</dbReference>
<dbReference type="PROSITE" id="PS51186">
    <property type="entry name" value="GNAT"/>
    <property type="match status" value="1"/>
</dbReference>
<evidence type="ECO:0000313" key="3">
    <source>
        <dbReference type="Proteomes" id="UP000318416"/>
    </source>
</evidence>
<dbReference type="AlphaFoldDB" id="A0A561ERH6"/>
<protein>
    <submittedName>
        <fullName evidence="2">Acetyltransferase (GNAT) family protein</fullName>
    </submittedName>
</protein>
<dbReference type="GO" id="GO:0016747">
    <property type="term" value="F:acyltransferase activity, transferring groups other than amino-acyl groups"/>
    <property type="evidence" value="ECO:0007669"/>
    <property type="project" value="InterPro"/>
</dbReference>
<dbReference type="Pfam" id="PF00583">
    <property type="entry name" value="Acetyltransf_1"/>
    <property type="match status" value="1"/>
</dbReference>
<dbReference type="Proteomes" id="UP000318416">
    <property type="component" value="Unassembled WGS sequence"/>
</dbReference>
<keyword evidence="3" id="KW-1185">Reference proteome</keyword>
<sequence>MSEKNVTAEILAGLDRERRASGEPASHGGVVREFSADRSECRIVFSHCADAEIEDVIREEMALARAAGYTLEWKVYGHDAPSDLGERLVAAGFEADDVENVLVLPLDKAATAAFETTGCEVRRVHDEQGLADYAEISREIGRRNSEEEKHQLGLALRDAPEEMSIHIAYVDGEPVACGRVYFKEGSEYAELAGGRTKTTHRKQGLFTALVGARLKEALERNRTHVFVDALPTSEPTLRKRGFQLVTHTQPFVYEPSS</sequence>
<dbReference type="SUPFAM" id="SSF55729">
    <property type="entry name" value="Acyl-CoA N-acyltransferases (Nat)"/>
    <property type="match status" value="1"/>
</dbReference>
<accession>A0A561ERH6</accession>
<dbReference type="EMBL" id="VIVR01000001">
    <property type="protein sequence ID" value="TWE18211.1"/>
    <property type="molecule type" value="Genomic_DNA"/>
</dbReference>
<dbReference type="RefSeq" id="WP_211785796.1">
    <property type="nucleotide sequence ID" value="NZ_BAAABR010000029.1"/>
</dbReference>